<name>A0ACB8TJH2_9AGAM</name>
<evidence type="ECO:0000313" key="2">
    <source>
        <dbReference type="Proteomes" id="UP000814140"/>
    </source>
</evidence>
<evidence type="ECO:0000313" key="1">
    <source>
        <dbReference type="EMBL" id="KAI0068564.1"/>
    </source>
</evidence>
<reference evidence="1" key="1">
    <citation type="submission" date="2021-03" db="EMBL/GenBank/DDBJ databases">
        <authorList>
            <consortium name="DOE Joint Genome Institute"/>
            <person name="Ahrendt S."/>
            <person name="Looney B.P."/>
            <person name="Miyauchi S."/>
            <person name="Morin E."/>
            <person name="Drula E."/>
            <person name="Courty P.E."/>
            <person name="Chicoki N."/>
            <person name="Fauchery L."/>
            <person name="Kohler A."/>
            <person name="Kuo A."/>
            <person name="Labutti K."/>
            <person name="Pangilinan J."/>
            <person name="Lipzen A."/>
            <person name="Riley R."/>
            <person name="Andreopoulos W."/>
            <person name="He G."/>
            <person name="Johnson J."/>
            <person name="Barry K.W."/>
            <person name="Grigoriev I.V."/>
            <person name="Nagy L."/>
            <person name="Hibbett D."/>
            <person name="Henrissat B."/>
            <person name="Matheny P.B."/>
            <person name="Labbe J."/>
            <person name="Martin F."/>
        </authorList>
    </citation>
    <scope>NUCLEOTIDE SEQUENCE</scope>
    <source>
        <strain evidence="1">HHB10654</strain>
    </source>
</reference>
<dbReference type="EMBL" id="MU277187">
    <property type="protein sequence ID" value="KAI0068564.1"/>
    <property type="molecule type" value="Genomic_DNA"/>
</dbReference>
<organism evidence="1 2">
    <name type="scientific">Artomyces pyxidatus</name>
    <dbReference type="NCBI Taxonomy" id="48021"/>
    <lineage>
        <taxon>Eukaryota</taxon>
        <taxon>Fungi</taxon>
        <taxon>Dikarya</taxon>
        <taxon>Basidiomycota</taxon>
        <taxon>Agaricomycotina</taxon>
        <taxon>Agaricomycetes</taxon>
        <taxon>Russulales</taxon>
        <taxon>Auriscalpiaceae</taxon>
        <taxon>Artomyces</taxon>
    </lineage>
</organism>
<dbReference type="Proteomes" id="UP000814140">
    <property type="component" value="Unassembled WGS sequence"/>
</dbReference>
<sequence>MQDESVQQASEPMQVDEPSSSVQNQVRPPSRPGEQVDLRDGDEKQLLPIPQTPPHTASPKELQKEDTIVIEHHETFSPELLAQMNVKVRDFAYESKLPPIPSIPRVRLQQPDQRPLKRLKLQRDDRENPFSQRARQLNGGAEVGPAVRIGRPLERKSTEPVLIPTGTTHHGPTRAMGFLDLSEYSGVAFPRLAGLPHSPPASRHEQDSEFLTGSPGAAGPSRTTRPQLPPLSFPGYPSQPPLGDSQESDLQVDTPLITPVGSVQWPIVDTSEIPTSQLDTESQQPAQDDVTYSQLGFSQQPFSQPSESQMDCPVASAHTSPARTERSGCPSPDTKRTLAAAGPATPYSPRSSPAPLAGLHPPAVPGSFRCFPEFPALPPTPSDSPHSPPSRYFLRKRANSPSASTSAGAVLPSPRRKAQKLPSPLRTRLAAVTRQSSHSRSPKSSRQSPRARPLKKTVA</sequence>
<reference evidence="1" key="2">
    <citation type="journal article" date="2022" name="New Phytol.">
        <title>Evolutionary transition to the ectomycorrhizal habit in the genomes of a hyperdiverse lineage of mushroom-forming fungi.</title>
        <authorList>
            <person name="Looney B."/>
            <person name="Miyauchi S."/>
            <person name="Morin E."/>
            <person name="Drula E."/>
            <person name="Courty P.E."/>
            <person name="Kohler A."/>
            <person name="Kuo A."/>
            <person name="LaButti K."/>
            <person name="Pangilinan J."/>
            <person name="Lipzen A."/>
            <person name="Riley R."/>
            <person name="Andreopoulos W."/>
            <person name="He G."/>
            <person name="Johnson J."/>
            <person name="Nolan M."/>
            <person name="Tritt A."/>
            <person name="Barry K.W."/>
            <person name="Grigoriev I.V."/>
            <person name="Nagy L.G."/>
            <person name="Hibbett D."/>
            <person name="Henrissat B."/>
            <person name="Matheny P.B."/>
            <person name="Labbe J."/>
            <person name="Martin F.M."/>
        </authorList>
    </citation>
    <scope>NUCLEOTIDE SEQUENCE</scope>
    <source>
        <strain evidence="1">HHB10654</strain>
    </source>
</reference>
<keyword evidence="2" id="KW-1185">Reference proteome</keyword>
<protein>
    <submittedName>
        <fullName evidence="1">Uncharacterized protein</fullName>
    </submittedName>
</protein>
<accession>A0ACB8TJH2</accession>
<comment type="caution">
    <text evidence="1">The sequence shown here is derived from an EMBL/GenBank/DDBJ whole genome shotgun (WGS) entry which is preliminary data.</text>
</comment>
<proteinExistence type="predicted"/>
<gene>
    <name evidence="1" type="ORF">BV25DRAFT_1817429</name>
</gene>